<protein>
    <recommendedName>
        <fullName evidence="4">Exportin-2</fullName>
    </recommendedName>
    <alternativeName>
        <fullName evidence="9">Importin-alpha re-exporter</fullName>
    </alternativeName>
</protein>
<dbReference type="InterPro" id="IPR013713">
    <property type="entry name" value="XPO2_central"/>
</dbReference>
<comment type="similarity">
    <text evidence="3">Belongs to the XPO2/CSE1 family.</text>
</comment>
<dbReference type="SUPFAM" id="SSF48371">
    <property type="entry name" value="ARM repeat"/>
    <property type="match status" value="1"/>
</dbReference>
<sequence>MTQPPNPLIEQLSQQIAGLLAKTFSPDAAVRKAAEDELVRLETSSQFYGLATLYLTRVADLSHEVYVAAAIAFKNFIRRNWRYDPSDENADQVDRIDGQQRELIKQHITNFMLESPAHIQRQLSEAITIIGQSDFPDKWPSLIVELETFLGQNLDQNFYKIQGVLQTAHSIFRRYRYELQSSRLWAEIKLVIEHFGQPLTDRFRDLVLASKNVAGDVNTSQPLYQSILLCTEIYHSLITQDLPDFFEERLNQWLPLFLELLTVQTELPDGINVIEDMKSEICEIASLFVSRYSDAENAKEYAQKFAENIWTLLVTTGPDMKYDTLVSTAIRYLVNVADRPEMRQLFQDANVLNLLCQNVIIPNLTLRDADQELFEDDPEEYVKRDIEGSDVDTRRHAACDLVQALCKFQEAQLIEIFGRFIGNMFEKYRADPSNNWRLKDLSIFLYSAMAIKGKTRQHGTVSVSQHVDVEKFFEDNIVGELLNESQNLGPNILKADALRYITTFRNHISLATLASRLPLVIKHIMSPNIVIRTYASIALEKLLTMRDPSQPKETAFKPEQFEPLVGDLIQTLFQALDMPGSLENEHIMKAIMRLFSFSKSTLIVQFLPVVVPKLTNKLGIVARNPTNPYFNHYLFETLALTIRAACSQENPAMRNDFENVLFNILEVVLAQDVQEFTPYVLQLLNLILAVQSPESVSEKFVKLFHDLLSPTHWEKTANIRPLTELMHTYIEKIGPIIIAQNKLDALLGIFQKLIASKATDHEGLALLQTMMIHLPAADLDAKIKDIFVLIFQRLTCSKTTKFVKHVLLCFSSYAYLRGADSLACAVNQLQDKIFGMVLEKLYLADVKKVTGQSERRICVCGLIRIIAQLPLIENGSYNHVWSQLLLVLLEIFELPQEVVADEDDHFKDITESLDFQAQYSKLNYASRKRDDLTKDVGDLKVLLATSLANLSSKLPGFVPRMLGGLDPAAAACVMSYCQAANVTIS</sequence>
<evidence type="ECO:0000256" key="8">
    <source>
        <dbReference type="ARBA" id="ARBA00023242"/>
    </source>
</evidence>
<dbReference type="AlphaFoldDB" id="A0A6G1S494"/>
<keyword evidence="5" id="KW-0813">Transport</keyword>
<dbReference type="GO" id="GO:0006611">
    <property type="term" value="P:protein export from nucleus"/>
    <property type="evidence" value="ECO:0007669"/>
    <property type="project" value="TreeGrafter"/>
</dbReference>
<feature type="domain" description="Importin N-terminal" evidence="10">
    <location>
        <begin position="34"/>
        <end position="114"/>
    </location>
</feature>
<proteinExistence type="inferred from homology"/>
<dbReference type="PANTHER" id="PTHR10997">
    <property type="entry name" value="IMPORTIN-7, 8, 11"/>
    <property type="match status" value="1"/>
</dbReference>
<evidence type="ECO:0000256" key="5">
    <source>
        <dbReference type="ARBA" id="ARBA00022448"/>
    </source>
</evidence>
<dbReference type="Gene3D" id="1.25.10.10">
    <property type="entry name" value="Leucine-rich Repeat Variant"/>
    <property type="match status" value="1"/>
</dbReference>
<dbReference type="EMBL" id="GGYP01000554">
    <property type="protein sequence ID" value="MDE45325.1"/>
    <property type="molecule type" value="Transcribed_RNA"/>
</dbReference>
<dbReference type="PROSITE" id="PS50166">
    <property type="entry name" value="IMPORTIN_B_NT"/>
    <property type="match status" value="1"/>
</dbReference>
<dbReference type="SMART" id="SM00913">
    <property type="entry name" value="IBN_N"/>
    <property type="match status" value="1"/>
</dbReference>
<dbReference type="GO" id="GO:0005829">
    <property type="term" value="C:cytosol"/>
    <property type="evidence" value="ECO:0007669"/>
    <property type="project" value="TreeGrafter"/>
</dbReference>
<keyword evidence="8" id="KW-0539">Nucleus</keyword>
<keyword evidence="6" id="KW-0963">Cytoplasm</keyword>
<evidence type="ECO:0000256" key="7">
    <source>
        <dbReference type="ARBA" id="ARBA00022927"/>
    </source>
</evidence>
<keyword evidence="7" id="KW-0653">Protein transport</keyword>
<accession>A0A6G1S494</accession>
<dbReference type="GO" id="GO:0031267">
    <property type="term" value="F:small GTPase binding"/>
    <property type="evidence" value="ECO:0007669"/>
    <property type="project" value="InterPro"/>
</dbReference>
<evidence type="ECO:0000256" key="9">
    <source>
        <dbReference type="ARBA" id="ARBA00030693"/>
    </source>
</evidence>
<gene>
    <name evidence="11" type="primary">cse1l</name>
    <name evidence="11" type="ORF">g.10309</name>
</gene>
<dbReference type="GO" id="GO:0006606">
    <property type="term" value="P:protein import into nucleus"/>
    <property type="evidence" value="ECO:0007669"/>
    <property type="project" value="TreeGrafter"/>
</dbReference>
<dbReference type="Pfam" id="PF03810">
    <property type="entry name" value="IBN_N"/>
    <property type="match status" value="1"/>
</dbReference>
<dbReference type="GO" id="GO:0005635">
    <property type="term" value="C:nuclear envelope"/>
    <property type="evidence" value="ECO:0007669"/>
    <property type="project" value="TreeGrafter"/>
</dbReference>
<evidence type="ECO:0000313" key="11">
    <source>
        <dbReference type="EMBL" id="MDE45325.1"/>
    </source>
</evidence>
<dbReference type="GO" id="GO:0005049">
    <property type="term" value="F:nuclear export signal receptor activity"/>
    <property type="evidence" value="ECO:0007669"/>
    <property type="project" value="TreeGrafter"/>
</dbReference>
<dbReference type="Pfam" id="PF03378">
    <property type="entry name" value="CAS_CSE1"/>
    <property type="match status" value="1"/>
</dbReference>
<reference evidence="11" key="1">
    <citation type="submission" date="2018-10" db="EMBL/GenBank/DDBJ databases">
        <title>Transcriptome assembly of Aceria tosichella (Wheat curl mite) Type 2.</title>
        <authorList>
            <person name="Scully E.D."/>
            <person name="Geib S.M."/>
            <person name="Palmer N.A."/>
            <person name="Gupta A.K."/>
            <person name="Sarath G."/>
            <person name="Tatineni S."/>
        </authorList>
    </citation>
    <scope>NUCLEOTIDE SEQUENCE</scope>
    <source>
        <strain evidence="11">LincolnNE</strain>
    </source>
</reference>
<dbReference type="InterPro" id="IPR005043">
    <property type="entry name" value="XPO2_C"/>
</dbReference>
<dbReference type="Pfam" id="PF08506">
    <property type="entry name" value="Cse1"/>
    <property type="match status" value="1"/>
</dbReference>
<evidence type="ECO:0000259" key="10">
    <source>
        <dbReference type="PROSITE" id="PS50166"/>
    </source>
</evidence>
<evidence type="ECO:0000256" key="2">
    <source>
        <dbReference type="ARBA" id="ARBA00004496"/>
    </source>
</evidence>
<dbReference type="InterPro" id="IPR011989">
    <property type="entry name" value="ARM-like"/>
</dbReference>
<dbReference type="InterPro" id="IPR001494">
    <property type="entry name" value="Importin-beta_N"/>
</dbReference>
<name>A0A6G1S494_9ACAR</name>
<dbReference type="InterPro" id="IPR016024">
    <property type="entry name" value="ARM-type_fold"/>
</dbReference>
<evidence type="ECO:0000256" key="3">
    <source>
        <dbReference type="ARBA" id="ARBA00008669"/>
    </source>
</evidence>
<dbReference type="PANTHER" id="PTHR10997:SF8">
    <property type="entry name" value="EXPORTIN-2"/>
    <property type="match status" value="1"/>
</dbReference>
<organism evidence="11">
    <name type="scientific">Aceria tosichella</name>
    <name type="common">wheat curl mite</name>
    <dbReference type="NCBI Taxonomy" id="561515"/>
    <lineage>
        <taxon>Eukaryota</taxon>
        <taxon>Metazoa</taxon>
        <taxon>Ecdysozoa</taxon>
        <taxon>Arthropoda</taxon>
        <taxon>Chelicerata</taxon>
        <taxon>Arachnida</taxon>
        <taxon>Acari</taxon>
        <taxon>Acariformes</taxon>
        <taxon>Trombidiformes</taxon>
        <taxon>Prostigmata</taxon>
        <taxon>Eupodina</taxon>
        <taxon>Eriophyoidea</taxon>
        <taxon>Eriophyidae</taxon>
        <taxon>Eriophyinae</taxon>
        <taxon>Aceriini</taxon>
        <taxon>Aceria</taxon>
    </lineage>
</organism>
<evidence type="ECO:0000256" key="1">
    <source>
        <dbReference type="ARBA" id="ARBA00004123"/>
    </source>
</evidence>
<comment type="subcellular location">
    <subcellularLocation>
        <location evidence="2">Cytoplasm</location>
    </subcellularLocation>
    <subcellularLocation>
        <location evidence="1">Nucleus</location>
    </subcellularLocation>
</comment>
<evidence type="ECO:0000256" key="4">
    <source>
        <dbReference type="ARBA" id="ARBA00018945"/>
    </source>
</evidence>
<evidence type="ECO:0000256" key="6">
    <source>
        <dbReference type="ARBA" id="ARBA00022490"/>
    </source>
</evidence>